<dbReference type="OrthoDB" id="5831190at2759"/>
<keyword evidence="5" id="KW-1185">Reference proteome</keyword>
<keyword evidence="3 4" id="KW-0413">Isomerase</keyword>
<protein>
    <submittedName>
        <fullName evidence="4">Glucose-6-phosphate isomerase, putative</fullName>
    </submittedName>
</protein>
<dbReference type="GO" id="GO:0097367">
    <property type="term" value="F:carbohydrate derivative binding"/>
    <property type="evidence" value="ECO:0007669"/>
    <property type="project" value="InterPro"/>
</dbReference>
<dbReference type="SUPFAM" id="SSF53697">
    <property type="entry name" value="SIS domain"/>
    <property type="match status" value="1"/>
</dbReference>
<dbReference type="RefSeq" id="XP_013354412.1">
    <property type="nucleotide sequence ID" value="XM_013498958.1"/>
</dbReference>
<dbReference type="GO" id="GO:0051156">
    <property type="term" value="P:glucose 6-phosphate metabolic process"/>
    <property type="evidence" value="ECO:0007669"/>
    <property type="project" value="TreeGrafter"/>
</dbReference>
<organism evidence="4 5">
    <name type="scientific">Eimeria mitis</name>
    <dbReference type="NCBI Taxonomy" id="44415"/>
    <lineage>
        <taxon>Eukaryota</taxon>
        <taxon>Sar</taxon>
        <taxon>Alveolata</taxon>
        <taxon>Apicomplexa</taxon>
        <taxon>Conoidasida</taxon>
        <taxon>Coccidia</taxon>
        <taxon>Eucoccidiorida</taxon>
        <taxon>Eimeriorina</taxon>
        <taxon>Eimeriidae</taxon>
        <taxon>Eimeria</taxon>
    </lineage>
</organism>
<keyword evidence="1" id="KW-0312">Gluconeogenesis</keyword>
<dbReference type="AlphaFoldDB" id="U6K6P5"/>
<dbReference type="GO" id="GO:0005829">
    <property type="term" value="C:cytosol"/>
    <property type="evidence" value="ECO:0007669"/>
    <property type="project" value="TreeGrafter"/>
</dbReference>
<dbReference type="PROSITE" id="PS51463">
    <property type="entry name" value="P_GLUCOSE_ISOMERASE_3"/>
    <property type="match status" value="1"/>
</dbReference>
<dbReference type="PANTHER" id="PTHR11469:SF1">
    <property type="entry name" value="GLUCOSE-6-PHOSPHATE ISOMERASE"/>
    <property type="match status" value="1"/>
</dbReference>
<sequence>MSSEFLNTKALGLLQQQKEKKHNLRELMQDEDRNQRMYREFGGVCMDFSRQLLDKQGLDALIELAKERKVVEKVQAMFKGEKINKTENRRVLHAALRAPRNTKLQIEGENITEEVYAVLDKIKLFSTQIRDGTLKGATGETLKNIICIGIGGSYLGSEFVVESLKTEKKAKQQAAGRTIRLGSEFVVESLKTEKKAKQQAAGRTIRFLANVDPIDVALWFVCRFLANVDPIDVARCTEGF</sequence>
<evidence type="ECO:0000313" key="5">
    <source>
        <dbReference type="Proteomes" id="UP000030744"/>
    </source>
</evidence>
<dbReference type="GO" id="GO:0006094">
    <property type="term" value="P:gluconeogenesis"/>
    <property type="evidence" value="ECO:0007669"/>
    <property type="project" value="UniProtKB-KW"/>
</dbReference>
<dbReference type="GO" id="GO:0004347">
    <property type="term" value="F:glucose-6-phosphate isomerase activity"/>
    <property type="evidence" value="ECO:0007669"/>
    <property type="project" value="InterPro"/>
</dbReference>
<dbReference type="PANTHER" id="PTHR11469">
    <property type="entry name" value="GLUCOSE-6-PHOSPHATE ISOMERASE"/>
    <property type="match status" value="1"/>
</dbReference>
<dbReference type="Proteomes" id="UP000030744">
    <property type="component" value="Unassembled WGS sequence"/>
</dbReference>
<dbReference type="InterPro" id="IPR001672">
    <property type="entry name" value="G6P_Isomerase"/>
</dbReference>
<proteinExistence type="predicted"/>
<dbReference type="Gene3D" id="3.40.50.10490">
    <property type="entry name" value="Glucose-6-phosphate isomerase like protein, domain 1"/>
    <property type="match status" value="2"/>
</dbReference>
<dbReference type="EMBL" id="HG683617">
    <property type="protein sequence ID" value="CDJ31847.1"/>
    <property type="molecule type" value="Genomic_DNA"/>
</dbReference>
<gene>
    <name evidence="4" type="ORF">EMH_0070280</name>
</gene>
<evidence type="ECO:0000256" key="3">
    <source>
        <dbReference type="ARBA" id="ARBA00023235"/>
    </source>
</evidence>
<dbReference type="VEuPathDB" id="ToxoDB:EMH_0070280"/>
<dbReference type="Pfam" id="PF00342">
    <property type="entry name" value="PGI"/>
    <property type="match status" value="1"/>
</dbReference>
<evidence type="ECO:0000256" key="2">
    <source>
        <dbReference type="ARBA" id="ARBA00023152"/>
    </source>
</evidence>
<name>U6K6P5_9EIME</name>
<reference evidence="4" key="2">
    <citation type="submission" date="2013-10" db="EMBL/GenBank/DDBJ databases">
        <authorList>
            <person name="Aslett M."/>
        </authorList>
    </citation>
    <scope>NUCLEOTIDE SEQUENCE [LARGE SCALE GENOMIC DNA]</scope>
    <source>
        <strain evidence="4">Houghton</strain>
    </source>
</reference>
<dbReference type="InterPro" id="IPR046348">
    <property type="entry name" value="SIS_dom_sf"/>
</dbReference>
<dbReference type="GO" id="GO:0048029">
    <property type="term" value="F:monosaccharide binding"/>
    <property type="evidence" value="ECO:0007669"/>
    <property type="project" value="TreeGrafter"/>
</dbReference>
<evidence type="ECO:0000313" key="4">
    <source>
        <dbReference type="EMBL" id="CDJ31847.1"/>
    </source>
</evidence>
<reference evidence="4" key="1">
    <citation type="submission" date="2013-10" db="EMBL/GenBank/DDBJ databases">
        <title>Genomic analysis of the causative agents of coccidiosis in chickens.</title>
        <authorList>
            <person name="Reid A.J."/>
            <person name="Blake D."/>
            <person name="Billington K."/>
            <person name="Browne H."/>
            <person name="Dunn M."/>
            <person name="Hung S."/>
            <person name="Kawahara F."/>
            <person name="Miranda-Saavedra D."/>
            <person name="Mourier T."/>
            <person name="Nagra H."/>
            <person name="Otto T.D."/>
            <person name="Rawlings N."/>
            <person name="Sanchez A."/>
            <person name="Sanders M."/>
            <person name="Subramaniam C."/>
            <person name="Tay Y."/>
            <person name="Dear P."/>
            <person name="Doerig C."/>
            <person name="Gruber A."/>
            <person name="Parkinson J."/>
            <person name="Shirley M."/>
            <person name="Wan K.L."/>
            <person name="Berriman M."/>
            <person name="Tomley F."/>
            <person name="Pain A."/>
        </authorList>
    </citation>
    <scope>NUCLEOTIDE SEQUENCE [LARGE SCALE GENOMIC DNA]</scope>
    <source>
        <strain evidence="4">Houghton</strain>
    </source>
</reference>
<dbReference type="GO" id="GO:0006096">
    <property type="term" value="P:glycolytic process"/>
    <property type="evidence" value="ECO:0007669"/>
    <property type="project" value="UniProtKB-KW"/>
</dbReference>
<evidence type="ECO:0000256" key="1">
    <source>
        <dbReference type="ARBA" id="ARBA00022432"/>
    </source>
</evidence>
<keyword evidence="2" id="KW-0324">Glycolysis</keyword>
<dbReference type="GeneID" id="25381546"/>
<accession>U6K6P5</accession>